<dbReference type="UniPathway" id="UPA00035">
    <property type="reaction ID" value="UER00042"/>
</dbReference>
<sequence>MKVCGMTQLQQVAQLAALGVDYAGFIFYPASPRYVAGKIEPAALKALAGIKKVGVFVNATVETIRETVAAYGLEAVQLHGEETPEFIRSLNINAKIIKVFRLKGDEDIAGLTDPFEKEAAAFLFDTKAKEYGGTGQKFDWSALRSAVLGKSWFLSGGIGPKDITDLKSFLADQEVYALDVNSRFETAPGIKDMGLIEKFIKGLKGE</sequence>
<accession>W0F0Z7</accession>
<evidence type="ECO:0000313" key="11">
    <source>
        <dbReference type="EMBL" id="AHF16710.1"/>
    </source>
</evidence>
<dbReference type="AlphaFoldDB" id="W0F0Z7"/>
<dbReference type="GO" id="GO:0000162">
    <property type="term" value="P:L-tryptophan biosynthetic process"/>
    <property type="evidence" value="ECO:0007669"/>
    <property type="project" value="UniProtKB-UniRule"/>
</dbReference>
<gene>
    <name evidence="9" type="primary">trpF</name>
    <name evidence="11" type="ORF">NIASO_19070</name>
</gene>
<comment type="catalytic activity">
    <reaction evidence="1 9">
        <text>N-(5-phospho-beta-D-ribosyl)anthranilate = 1-(2-carboxyphenylamino)-1-deoxy-D-ribulose 5-phosphate</text>
        <dbReference type="Rhea" id="RHEA:21540"/>
        <dbReference type="ChEBI" id="CHEBI:18277"/>
        <dbReference type="ChEBI" id="CHEBI:58613"/>
        <dbReference type="EC" id="5.3.1.24"/>
    </reaction>
</comment>
<evidence type="ECO:0000256" key="5">
    <source>
        <dbReference type="ARBA" id="ARBA00022605"/>
    </source>
</evidence>
<dbReference type="CDD" id="cd00405">
    <property type="entry name" value="PRAI"/>
    <property type="match status" value="1"/>
</dbReference>
<dbReference type="Pfam" id="PF00697">
    <property type="entry name" value="PRAI"/>
    <property type="match status" value="1"/>
</dbReference>
<dbReference type="Gene3D" id="3.20.20.70">
    <property type="entry name" value="Aldolase class I"/>
    <property type="match status" value="1"/>
</dbReference>
<keyword evidence="12" id="KW-1185">Reference proteome</keyword>
<keyword evidence="8 9" id="KW-0413">Isomerase</keyword>
<organism evidence="11 12">
    <name type="scientific">Niabella soli DSM 19437</name>
    <dbReference type="NCBI Taxonomy" id="929713"/>
    <lineage>
        <taxon>Bacteria</taxon>
        <taxon>Pseudomonadati</taxon>
        <taxon>Bacteroidota</taxon>
        <taxon>Chitinophagia</taxon>
        <taxon>Chitinophagales</taxon>
        <taxon>Chitinophagaceae</taxon>
        <taxon>Niabella</taxon>
    </lineage>
</organism>
<evidence type="ECO:0000313" key="12">
    <source>
        <dbReference type="Proteomes" id="UP000003586"/>
    </source>
</evidence>
<keyword evidence="6 9" id="KW-0822">Tryptophan biosynthesis</keyword>
<keyword evidence="7 9" id="KW-0057">Aromatic amino acid biosynthesis</keyword>
<evidence type="ECO:0000256" key="9">
    <source>
        <dbReference type="HAMAP-Rule" id="MF_00135"/>
    </source>
</evidence>
<dbReference type="Proteomes" id="UP000003586">
    <property type="component" value="Chromosome"/>
</dbReference>
<dbReference type="InterPro" id="IPR013785">
    <property type="entry name" value="Aldolase_TIM"/>
</dbReference>
<reference evidence="11 12" key="1">
    <citation type="submission" date="2013-12" db="EMBL/GenBank/DDBJ databases">
        <authorList>
            <consortium name="DOE Joint Genome Institute"/>
            <person name="Eisen J."/>
            <person name="Huntemann M."/>
            <person name="Han J."/>
            <person name="Chen A."/>
            <person name="Kyrpides N."/>
            <person name="Mavromatis K."/>
            <person name="Markowitz V."/>
            <person name="Palaniappan K."/>
            <person name="Ivanova N."/>
            <person name="Schaumberg A."/>
            <person name="Pati A."/>
            <person name="Liolios K."/>
            <person name="Nordberg H.P."/>
            <person name="Cantor M.N."/>
            <person name="Hua S.X."/>
            <person name="Woyke T."/>
        </authorList>
    </citation>
    <scope>NUCLEOTIDE SEQUENCE [LARGE SCALE GENOMIC DNA]</scope>
    <source>
        <strain evidence="12">DSM 19437</strain>
    </source>
</reference>
<dbReference type="EMBL" id="CP007035">
    <property type="protein sequence ID" value="AHF16710.1"/>
    <property type="molecule type" value="Genomic_DNA"/>
</dbReference>
<dbReference type="EC" id="5.3.1.24" evidence="3 9"/>
<dbReference type="KEGG" id="nso:NIASO_19070"/>
<dbReference type="InterPro" id="IPR044643">
    <property type="entry name" value="TrpF_fam"/>
</dbReference>
<dbReference type="STRING" id="929713.NIASO_19070"/>
<evidence type="ECO:0000259" key="10">
    <source>
        <dbReference type="Pfam" id="PF00697"/>
    </source>
</evidence>
<comment type="pathway">
    <text evidence="2 9">Amino-acid biosynthesis; L-tryptophan biosynthesis; L-tryptophan from chorismate: step 3/5.</text>
</comment>
<dbReference type="InterPro" id="IPR011060">
    <property type="entry name" value="RibuloseP-bd_barrel"/>
</dbReference>
<dbReference type="HAMAP" id="MF_00135">
    <property type="entry name" value="PRAI"/>
    <property type="match status" value="1"/>
</dbReference>
<evidence type="ECO:0000256" key="1">
    <source>
        <dbReference type="ARBA" id="ARBA00001164"/>
    </source>
</evidence>
<dbReference type="PANTHER" id="PTHR42894">
    <property type="entry name" value="N-(5'-PHOSPHORIBOSYL)ANTHRANILATE ISOMERASE"/>
    <property type="match status" value="1"/>
</dbReference>
<evidence type="ECO:0000256" key="2">
    <source>
        <dbReference type="ARBA" id="ARBA00004664"/>
    </source>
</evidence>
<dbReference type="InterPro" id="IPR001240">
    <property type="entry name" value="PRAI_dom"/>
</dbReference>
<evidence type="ECO:0000256" key="3">
    <source>
        <dbReference type="ARBA" id="ARBA00012572"/>
    </source>
</evidence>
<dbReference type="SUPFAM" id="SSF51366">
    <property type="entry name" value="Ribulose-phoshate binding barrel"/>
    <property type="match status" value="1"/>
</dbReference>
<evidence type="ECO:0000256" key="6">
    <source>
        <dbReference type="ARBA" id="ARBA00022822"/>
    </source>
</evidence>
<evidence type="ECO:0000256" key="8">
    <source>
        <dbReference type="ARBA" id="ARBA00023235"/>
    </source>
</evidence>
<protein>
    <recommendedName>
        <fullName evidence="4 9">N-(5'-phosphoribosyl)anthranilate isomerase</fullName>
        <shortName evidence="9">PRAI</shortName>
        <ecNumber evidence="3 9">5.3.1.24</ecNumber>
    </recommendedName>
</protein>
<evidence type="ECO:0000256" key="7">
    <source>
        <dbReference type="ARBA" id="ARBA00023141"/>
    </source>
</evidence>
<evidence type="ECO:0000256" key="4">
    <source>
        <dbReference type="ARBA" id="ARBA00022272"/>
    </source>
</evidence>
<dbReference type="PANTHER" id="PTHR42894:SF1">
    <property type="entry name" value="N-(5'-PHOSPHORIBOSYL)ANTHRANILATE ISOMERASE"/>
    <property type="match status" value="1"/>
</dbReference>
<dbReference type="eggNOG" id="COG0135">
    <property type="taxonomic scope" value="Bacteria"/>
</dbReference>
<name>W0F0Z7_9BACT</name>
<dbReference type="GO" id="GO:0004640">
    <property type="term" value="F:phosphoribosylanthranilate isomerase activity"/>
    <property type="evidence" value="ECO:0007669"/>
    <property type="project" value="UniProtKB-UniRule"/>
</dbReference>
<proteinExistence type="inferred from homology"/>
<dbReference type="HOGENOM" id="CLU_076364_1_2_10"/>
<keyword evidence="5 9" id="KW-0028">Amino-acid biosynthesis</keyword>
<comment type="similarity">
    <text evidence="9">Belongs to the TrpF family.</text>
</comment>
<feature type="domain" description="N-(5'phosphoribosyl) anthranilate isomerase (PRAI)" evidence="10">
    <location>
        <begin position="2"/>
        <end position="201"/>
    </location>
</feature>